<accession>A0A1M5R0H7</accession>
<dbReference type="RefSeq" id="WP_178346867.1">
    <property type="nucleotide sequence ID" value="NZ_FQXC01000002.1"/>
</dbReference>
<name>A0A1M5R0H7_9RHOB</name>
<keyword evidence="3" id="KW-1185">Reference proteome</keyword>
<dbReference type="Proteomes" id="UP000184221">
    <property type="component" value="Unassembled WGS sequence"/>
</dbReference>
<dbReference type="AlphaFoldDB" id="A0A1M5R0H7"/>
<feature type="chain" id="PRO_5013177906" description="Entry exclusion lipoprotein TrbK" evidence="1">
    <location>
        <begin position="18"/>
        <end position="52"/>
    </location>
</feature>
<evidence type="ECO:0000256" key="1">
    <source>
        <dbReference type="SAM" id="SignalP"/>
    </source>
</evidence>
<dbReference type="PROSITE" id="PS51257">
    <property type="entry name" value="PROKAR_LIPOPROTEIN"/>
    <property type="match status" value="1"/>
</dbReference>
<keyword evidence="1" id="KW-0732">Signal</keyword>
<feature type="signal peptide" evidence="1">
    <location>
        <begin position="1"/>
        <end position="17"/>
    </location>
</feature>
<evidence type="ECO:0008006" key="4">
    <source>
        <dbReference type="Google" id="ProtNLM"/>
    </source>
</evidence>
<proteinExistence type="predicted"/>
<protein>
    <recommendedName>
        <fullName evidence="4">Entry exclusion lipoprotein TrbK</fullName>
    </recommendedName>
</protein>
<evidence type="ECO:0000313" key="2">
    <source>
        <dbReference type="EMBL" id="SHH19904.1"/>
    </source>
</evidence>
<sequence length="52" mass="5379">MKLFASSLLIGAILAMSGCTEPDTYPVTGIECDPNDPVQDMDASECTAVSGI</sequence>
<reference evidence="2 3" key="1">
    <citation type="submission" date="2016-11" db="EMBL/GenBank/DDBJ databases">
        <authorList>
            <person name="Jaros S."/>
            <person name="Januszkiewicz K."/>
            <person name="Wedrychowicz H."/>
        </authorList>
    </citation>
    <scope>NUCLEOTIDE SEQUENCE [LARGE SCALE GENOMIC DNA]</scope>
    <source>
        <strain evidence="2 3">DSM 29431</strain>
    </source>
</reference>
<gene>
    <name evidence="2" type="ORF">SAMN05443551_1575</name>
</gene>
<organism evidence="2 3">
    <name type="scientific">Marivita hallyeonensis</name>
    <dbReference type="NCBI Taxonomy" id="996342"/>
    <lineage>
        <taxon>Bacteria</taxon>
        <taxon>Pseudomonadati</taxon>
        <taxon>Pseudomonadota</taxon>
        <taxon>Alphaproteobacteria</taxon>
        <taxon>Rhodobacterales</taxon>
        <taxon>Roseobacteraceae</taxon>
        <taxon>Marivita</taxon>
    </lineage>
</organism>
<evidence type="ECO:0000313" key="3">
    <source>
        <dbReference type="Proteomes" id="UP000184221"/>
    </source>
</evidence>
<dbReference type="EMBL" id="FQXC01000002">
    <property type="protein sequence ID" value="SHH19904.1"/>
    <property type="molecule type" value="Genomic_DNA"/>
</dbReference>